<organism evidence="2 3">
    <name type="scientific">Rhizopogon vinicolor AM-OR11-026</name>
    <dbReference type="NCBI Taxonomy" id="1314800"/>
    <lineage>
        <taxon>Eukaryota</taxon>
        <taxon>Fungi</taxon>
        <taxon>Dikarya</taxon>
        <taxon>Basidiomycota</taxon>
        <taxon>Agaricomycotina</taxon>
        <taxon>Agaricomycetes</taxon>
        <taxon>Agaricomycetidae</taxon>
        <taxon>Boletales</taxon>
        <taxon>Suillineae</taxon>
        <taxon>Rhizopogonaceae</taxon>
        <taxon>Rhizopogon</taxon>
    </lineage>
</organism>
<feature type="region of interest" description="Disordered" evidence="1">
    <location>
        <begin position="20"/>
        <end position="50"/>
    </location>
</feature>
<gene>
    <name evidence="2" type="ORF">K503DRAFT_478790</name>
</gene>
<evidence type="ECO:0000313" key="2">
    <source>
        <dbReference type="EMBL" id="OAX33991.1"/>
    </source>
</evidence>
<evidence type="ECO:0000313" key="3">
    <source>
        <dbReference type="Proteomes" id="UP000092154"/>
    </source>
</evidence>
<keyword evidence="3" id="KW-1185">Reference proteome</keyword>
<dbReference type="InParanoid" id="A0A1B7MN30"/>
<proteinExistence type="predicted"/>
<dbReference type="OrthoDB" id="2218151at2759"/>
<reference evidence="2 3" key="1">
    <citation type="submission" date="2016-06" db="EMBL/GenBank/DDBJ databases">
        <title>Comparative genomics of the ectomycorrhizal sister species Rhizopogon vinicolor and Rhizopogon vesiculosus (Basidiomycota: Boletales) reveals a divergence of the mating type B locus.</title>
        <authorList>
            <consortium name="DOE Joint Genome Institute"/>
            <person name="Mujic A.B."/>
            <person name="Kuo A."/>
            <person name="Tritt A."/>
            <person name="Lipzen A."/>
            <person name="Chen C."/>
            <person name="Johnson J."/>
            <person name="Sharma A."/>
            <person name="Barry K."/>
            <person name="Grigoriev I.V."/>
            <person name="Spatafora J.W."/>
        </authorList>
    </citation>
    <scope>NUCLEOTIDE SEQUENCE [LARGE SCALE GENOMIC DNA]</scope>
    <source>
        <strain evidence="2 3">AM-OR11-026</strain>
    </source>
</reference>
<dbReference type="Proteomes" id="UP000092154">
    <property type="component" value="Unassembled WGS sequence"/>
</dbReference>
<dbReference type="STRING" id="1314800.A0A1B7MN30"/>
<accession>A0A1B7MN30</accession>
<sequence length="163" mass="17878">MQMLRKRTTDTLTNLSLIPHPHPRQLTYDNSDATAPPFPDTNRPSTTPTNVSTIWISTARPTVNRLLQQTQAPTAHQHILPHPQLALVTLPQDQVWTLMAHSRTLPPSGFGGVSMTFAPPPSDPAVPRVSRTMQYADAYAAVWASLATSPVASPTCEPYTGYR</sequence>
<dbReference type="EMBL" id="KV448675">
    <property type="protein sequence ID" value="OAX33991.1"/>
    <property type="molecule type" value="Genomic_DNA"/>
</dbReference>
<name>A0A1B7MN30_9AGAM</name>
<dbReference type="AlphaFoldDB" id="A0A1B7MN30"/>
<protein>
    <submittedName>
        <fullName evidence="2">Uncharacterized protein</fullName>
    </submittedName>
</protein>
<evidence type="ECO:0000256" key="1">
    <source>
        <dbReference type="SAM" id="MobiDB-lite"/>
    </source>
</evidence>